<dbReference type="Gene3D" id="3.30.420.10">
    <property type="entry name" value="Ribonuclease H-like superfamily/Ribonuclease H"/>
    <property type="match status" value="1"/>
</dbReference>
<dbReference type="Proteomes" id="UP001139104">
    <property type="component" value="Unassembled WGS sequence"/>
</dbReference>
<comment type="caution">
    <text evidence="3">The sequence shown here is derived from an EMBL/GenBank/DDBJ whole genome shotgun (WGS) entry which is preliminary data.</text>
</comment>
<dbReference type="InterPro" id="IPR036397">
    <property type="entry name" value="RNaseH_sf"/>
</dbReference>
<feature type="region of interest" description="Disordered" evidence="1">
    <location>
        <begin position="410"/>
        <end position="429"/>
    </location>
</feature>
<protein>
    <submittedName>
        <fullName evidence="3">Transposase family protein</fullName>
    </submittedName>
</protein>
<dbReference type="EMBL" id="JAIVFP010000002">
    <property type="protein sequence ID" value="MCI4685015.1"/>
    <property type="molecule type" value="Genomic_DNA"/>
</dbReference>
<keyword evidence="4" id="KW-1185">Reference proteome</keyword>
<evidence type="ECO:0000259" key="2">
    <source>
        <dbReference type="PROSITE" id="PS50994"/>
    </source>
</evidence>
<reference evidence="3" key="1">
    <citation type="journal article" date="2022" name="ISME J.">
        <title>Identification of active gaseous-alkane degraders at natural gas seeps.</title>
        <authorList>
            <person name="Farhan Ul Haque M."/>
            <person name="Hernandez M."/>
            <person name="Crombie A.T."/>
            <person name="Murrell J.C."/>
        </authorList>
    </citation>
    <scope>NUCLEOTIDE SEQUENCE</scope>
    <source>
        <strain evidence="3">PC2</strain>
    </source>
</reference>
<dbReference type="InterPro" id="IPR012337">
    <property type="entry name" value="RNaseH-like_sf"/>
</dbReference>
<proteinExistence type="predicted"/>
<accession>A0ABS9ZBC4</accession>
<organism evidence="3 4">
    <name type="scientific">Candidatus Rhodoblastus alkanivorans</name>
    <dbReference type="NCBI Taxonomy" id="2954117"/>
    <lineage>
        <taxon>Bacteria</taxon>
        <taxon>Pseudomonadati</taxon>
        <taxon>Pseudomonadota</taxon>
        <taxon>Alphaproteobacteria</taxon>
        <taxon>Hyphomicrobiales</taxon>
        <taxon>Rhodoblastaceae</taxon>
        <taxon>Rhodoblastus</taxon>
    </lineage>
</organism>
<name>A0ABS9ZBC4_9HYPH</name>
<dbReference type="RefSeq" id="WP_243069035.1">
    <property type="nucleotide sequence ID" value="NZ_JAIVFK010000051.1"/>
</dbReference>
<evidence type="ECO:0000313" key="3">
    <source>
        <dbReference type="EMBL" id="MCI4685015.1"/>
    </source>
</evidence>
<dbReference type="PROSITE" id="PS50994">
    <property type="entry name" value="INTEGRASE"/>
    <property type="match status" value="1"/>
</dbReference>
<feature type="domain" description="Integrase catalytic" evidence="2">
    <location>
        <begin position="163"/>
        <end position="343"/>
    </location>
</feature>
<gene>
    <name evidence="3" type="ORF">K2U94_20020</name>
</gene>
<dbReference type="SUPFAM" id="SSF53098">
    <property type="entry name" value="Ribonuclease H-like"/>
    <property type="match status" value="1"/>
</dbReference>
<evidence type="ECO:0000256" key="1">
    <source>
        <dbReference type="SAM" id="MobiDB-lite"/>
    </source>
</evidence>
<evidence type="ECO:0000313" key="4">
    <source>
        <dbReference type="Proteomes" id="UP001139104"/>
    </source>
</evidence>
<dbReference type="InterPro" id="IPR001584">
    <property type="entry name" value="Integrase_cat-core"/>
</dbReference>
<sequence>MRRMSMATRREMTAAVAQRYSKADRAEKTRLLDEFVLVSGYHRKHAMRLLRASKEERPAVRRALRRVYDEPARSALIVLWEASDRVCGKRLKPLLPLLIEAMERHGHLSPAPEITSKILAMSAATIDRSLRPVREKSRLGVARRQASSALRRSVAVRTFADWQDPQPGFVEADLVAHSGPSPRGGFLYTFVLTDVATGWTECAPLLVREQHLLREVLTELRKQLPFALLGFDTDNDTVFLNETIKTYCEEAGVVFTRCRPYKKNDQAFVEQKNGAIVRRMVGYRRFEGLTAAAALAQLYRASRLFVNFFQPSFKLLSKERDGAHVRKRYDAPTTPHQRLLADARLPETARERLQVTYRGLDPIALLREIRACQSRLVELADVSAPAQEKTAPLPIEQFLSGLRIAWKDGQARPTDRAKPKPKRERRRPDPLVAVTTQLRAWFLAEPWRSGSELLAKLQAEYPGDYPACLLRTLQRRLKVWRSERAHDLVFGSARTPPLDVPEDRGS</sequence>